<comment type="catalytic activity">
    <reaction evidence="1 7">
        <text>a 1,2-diacyl-sn-glycero-3-phospho-(1D-myo-inositol-4,5-bisphosphate) + H2O = 1D-myo-inositol 1,4,5-trisphosphate + a 1,2-diacyl-sn-glycerol + H(+)</text>
        <dbReference type="Rhea" id="RHEA:33179"/>
        <dbReference type="ChEBI" id="CHEBI:15377"/>
        <dbReference type="ChEBI" id="CHEBI:15378"/>
        <dbReference type="ChEBI" id="CHEBI:17815"/>
        <dbReference type="ChEBI" id="CHEBI:58456"/>
        <dbReference type="ChEBI" id="CHEBI:203600"/>
        <dbReference type="EC" id="3.1.4.11"/>
    </reaction>
</comment>
<dbReference type="PANTHER" id="PTHR10336:SF82">
    <property type="entry name" value="PHOSPHOINOSITIDE PHOSPHOLIPASE C"/>
    <property type="match status" value="1"/>
</dbReference>
<keyword evidence="11" id="KW-1185">Reference proteome</keyword>
<evidence type="ECO:0000256" key="8">
    <source>
        <dbReference type="SAM" id="MobiDB-lite"/>
    </source>
</evidence>
<dbReference type="GO" id="GO:0051209">
    <property type="term" value="P:release of sequestered calcium ion into cytosol"/>
    <property type="evidence" value="ECO:0007669"/>
    <property type="project" value="TreeGrafter"/>
</dbReference>
<dbReference type="Pfam" id="PF00387">
    <property type="entry name" value="PI-PLC-Y"/>
    <property type="match status" value="1"/>
</dbReference>
<dbReference type="Gene3D" id="3.20.20.190">
    <property type="entry name" value="Phosphatidylinositol (PI) phosphodiesterase"/>
    <property type="match status" value="1"/>
</dbReference>
<dbReference type="AlphaFoldDB" id="A0A6G1HNY0"/>
<keyword evidence="2 7" id="KW-0378">Hydrolase</keyword>
<dbReference type="GO" id="GO:0016042">
    <property type="term" value="P:lipid catabolic process"/>
    <property type="evidence" value="ECO:0007669"/>
    <property type="project" value="UniProtKB-KW"/>
</dbReference>
<dbReference type="CDD" id="cd08598">
    <property type="entry name" value="PI-PLC1c_yeast"/>
    <property type="match status" value="1"/>
</dbReference>
<protein>
    <recommendedName>
        <fullName evidence="7">Phosphoinositide phospholipase C</fullName>
        <ecNumber evidence="7">3.1.4.11</ecNumber>
    </recommendedName>
</protein>
<keyword evidence="5" id="KW-0807">Transducer</keyword>
<dbReference type="SMART" id="SM00149">
    <property type="entry name" value="PLCYc"/>
    <property type="match status" value="1"/>
</dbReference>
<evidence type="ECO:0000256" key="5">
    <source>
        <dbReference type="ARBA" id="ARBA00023224"/>
    </source>
</evidence>
<dbReference type="EC" id="3.1.4.11" evidence="7"/>
<reference evidence="10" key="1">
    <citation type="journal article" date="2020" name="Stud. Mycol.">
        <title>101 Dothideomycetes genomes: a test case for predicting lifestyles and emergence of pathogens.</title>
        <authorList>
            <person name="Haridas S."/>
            <person name="Albert R."/>
            <person name="Binder M."/>
            <person name="Bloem J."/>
            <person name="Labutti K."/>
            <person name="Salamov A."/>
            <person name="Andreopoulos B."/>
            <person name="Baker S."/>
            <person name="Barry K."/>
            <person name="Bills G."/>
            <person name="Bluhm B."/>
            <person name="Cannon C."/>
            <person name="Castanera R."/>
            <person name="Culley D."/>
            <person name="Daum C."/>
            <person name="Ezra D."/>
            <person name="Gonzalez J."/>
            <person name="Henrissat B."/>
            <person name="Kuo A."/>
            <person name="Liang C."/>
            <person name="Lipzen A."/>
            <person name="Lutzoni F."/>
            <person name="Magnuson J."/>
            <person name="Mondo S."/>
            <person name="Nolan M."/>
            <person name="Ohm R."/>
            <person name="Pangilinan J."/>
            <person name="Park H.-J."/>
            <person name="Ramirez L."/>
            <person name="Alfaro M."/>
            <person name="Sun H."/>
            <person name="Tritt A."/>
            <person name="Yoshinaga Y."/>
            <person name="Zwiers L.-H."/>
            <person name="Turgeon B."/>
            <person name="Goodwin S."/>
            <person name="Spatafora J."/>
            <person name="Crous P."/>
            <person name="Grigoriev I."/>
        </authorList>
    </citation>
    <scope>NUCLEOTIDE SEQUENCE</scope>
    <source>
        <strain evidence="10">CBS 262.69</strain>
    </source>
</reference>
<name>A0A6G1HNY0_9PEZI</name>
<dbReference type="FunFam" id="3.20.20.190:FF:000039">
    <property type="entry name" value="Phosphoinositide phospholipase C"/>
    <property type="match status" value="1"/>
</dbReference>
<dbReference type="Gene3D" id="2.60.40.150">
    <property type="entry name" value="C2 domain"/>
    <property type="match status" value="1"/>
</dbReference>
<feature type="region of interest" description="Disordered" evidence="8">
    <location>
        <begin position="165"/>
        <end position="192"/>
    </location>
</feature>
<dbReference type="PROSITE" id="PS50008">
    <property type="entry name" value="PIPLC_Y_DOMAIN"/>
    <property type="match status" value="1"/>
</dbReference>
<dbReference type="Proteomes" id="UP000799640">
    <property type="component" value="Unassembled WGS sequence"/>
</dbReference>
<organism evidence="10 11">
    <name type="scientific">Trichodelitschia bisporula</name>
    <dbReference type="NCBI Taxonomy" id="703511"/>
    <lineage>
        <taxon>Eukaryota</taxon>
        <taxon>Fungi</taxon>
        <taxon>Dikarya</taxon>
        <taxon>Ascomycota</taxon>
        <taxon>Pezizomycotina</taxon>
        <taxon>Dothideomycetes</taxon>
        <taxon>Dothideomycetes incertae sedis</taxon>
        <taxon>Phaeotrichales</taxon>
        <taxon>Phaeotrichaceae</taxon>
        <taxon>Trichodelitschia</taxon>
    </lineage>
</organism>
<evidence type="ECO:0000313" key="10">
    <source>
        <dbReference type="EMBL" id="KAF2397547.1"/>
    </source>
</evidence>
<feature type="region of interest" description="Disordered" evidence="8">
    <location>
        <begin position="294"/>
        <end position="334"/>
    </location>
</feature>
<dbReference type="OrthoDB" id="269822at2759"/>
<dbReference type="InterPro" id="IPR001711">
    <property type="entry name" value="PLipase_C_Pinositol-sp_Y"/>
</dbReference>
<evidence type="ECO:0000256" key="6">
    <source>
        <dbReference type="ARBA" id="ARBA00059664"/>
    </source>
</evidence>
<dbReference type="PRINTS" id="PR00390">
    <property type="entry name" value="PHPHLIPASEC"/>
</dbReference>
<accession>A0A6G1HNY0</accession>
<proteinExistence type="predicted"/>
<dbReference type="Pfam" id="PF00388">
    <property type="entry name" value="PI-PLC-X"/>
    <property type="match status" value="1"/>
</dbReference>
<dbReference type="GO" id="GO:0004435">
    <property type="term" value="F:phosphatidylinositol-4,5-bisphosphate phospholipase C activity"/>
    <property type="evidence" value="ECO:0007669"/>
    <property type="project" value="UniProtKB-EC"/>
</dbReference>
<dbReference type="PANTHER" id="PTHR10336">
    <property type="entry name" value="PHOSPHOINOSITIDE-SPECIFIC PHOSPHOLIPASE C FAMILY PROTEIN"/>
    <property type="match status" value="1"/>
</dbReference>
<keyword evidence="3 7" id="KW-0442">Lipid degradation</keyword>
<sequence>MPKPKDVAALPKLSSDATKQAGGGVAPWRHPQPGLQVKTLEAAVLNPLRVIYNQLESQYKLTTRQGLVEWLRDVQKEDVRSFDIADGEGFNSFLEFMTSEWGSAQDWTRISNGDPSYYDHPMSNYFISSSHNTYLTGHQLYGESTVEGYRNVLLRGGRCVEIDVWDGQPPSSSSSSDEEAPPPPQKGSNQLKKTLSQGEPVVLHGYTATREISFRQVCEAIRDNAFVTSDLPVILSLEVHTSHEQQEIMVEIMNTCFKGILLGPDSLPHNPDECTELPSPNQLRNKILIKVKYSPPKSATEESKNGASIPDTSENNSDDETSKVRSNQPKSKPSKIVEALSRLGVYTRSCHFKSLTQPEATIPTHVFSLSEKAFMEVHKTDPIGLFNHNKHYFMRTYPKGTRVSSSNLDPAPFWRQGVQMVALNWQKLDGSMMLNDAMFSNSDGWVLKPERFRSASMPLPVASLTGQQTGSLSIEFIAGQDLPVPKGIKPEDLRPYVKCELHVETLPDARRHVKSEEFKAKTKAVKGIHPSFASQIITFDGVPALDRELSFLR</sequence>
<evidence type="ECO:0000259" key="9">
    <source>
        <dbReference type="PROSITE" id="PS50008"/>
    </source>
</evidence>
<comment type="function">
    <text evidence="6">The production of the second messenger molecules diacylglycerol (DAG) and inositol 1,4,5-trisphosphate (IP3) is mediated by activated phosphatidylinositol-specific phospholipase C enzymes.</text>
</comment>
<evidence type="ECO:0000256" key="7">
    <source>
        <dbReference type="RuleBase" id="RU361133"/>
    </source>
</evidence>
<dbReference type="InterPro" id="IPR017946">
    <property type="entry name" value="PLC-like_Pdiesterase_TIM-brl"/>
</dbReference>
<evidence type="ECO:0000256" key="2">
    <source>
        <dbReference type="ARBA" id="ARBA00022801"/>
    </source>
</evidence>
<evidence type="ECO:0000313" key="11">
    <source>
        <dbReference type="Proteomes" id="UP000799640"/>
    </source>
</evidence>
<evidence type="ECO:0000256" key="3">
    <source>
        <dbReference type="ARBA" id="ARBA00022963"/>
    </source>
</evidence>
<feature type="domain" description="PI-PLC Y-box" evidence="9">
    <location>
        <begin position="340"/>
        <end position="453"/>
    </location>
</feature>
<evidence type="ECO:0000256" key="1">
    <source>
        <dbReference type="ARBA" id="ARBA00001195"/>
    </source>
</evidence>
<dbReference type="SMART" id="SM00148">
    <property type="entry name" value="PLCXc"/>
    <property type="match status" value="1"/>
</dbReference>
<feature type="region of interest" description="Disordered" evidence="8">
    <location>
        <begin position="1"/>
        <end position="32"/>
    </location>
</feature>
<dbReference type="GO" id="GO:0048015">
    <property type="term" value="P:phosphatidylinositol-mediated signaling"/>
    <property type="evidence" value="ECO:0007669"/>
    <property type="project" value="TreeGrafter"/>
</dbReference>
<dbReference type="EMBL" id="ML996703">
    <property type="protein sequence ID" value="KAF2397547.1"/>
    <property type="molecule type" value="Genomic_DNA"/>
</dbReference>
<dbReference type="SUPFAM" id="SSF51695">
    <property type="entry name" value="PLC-like phosphodiesterases"/>
    <property type="match status" value="1"/>
</dbReference>
<dbReference type="InterPro" id="IPR000909">
    <property type="entry name" value="PLipase_C_PInositol-sp_X_dom"/>
</dbReference>
<gene>
    <name evidence="10" type="ORF">EJ06DRAFT_559098</name>
</gene>
<dbReference type="PROSITE" id="PS50007">
    <property type="entry name" value="PIPLC_X_DOMAIN"/>
    <property type="match status" value="1"/>
</dbReference>
<evidence type="ECO:0000256" key="4">
    <source>
        <dbReference type="ARBA" id="ARBA00023098"/>
    </source>
</evidence>
<dbReference type="InterPro" id="IPR035892">
    <property type="entry name" value="C2_domain_sf"/>
</dbReference>
<keyword evidence="4 7" id="KW-0443">Lipid metabolism</keyword>
<dbReference type="InterPro" id="IPR001192">
    <property type="entry name" value="PI-PLC_fam"/>
</dbReference>